<gene>
    <name evidence="2" type="ORF">U14_01811</name>
</gene>
<keyword evidence="1" id="KW-0472">Membrane</keyword>
<organism evidence="2">
    <name type="scientific">Candidatus Moduliflexus flocculans</name>
    <dbReference type="NCBI Taxonomy" id="1499966"/>
    <lineage>
        <taxon>Bacteria</taxon>
        <taxon>Candidatus Moduliflexota</taxon>
        <taxon>Candidatus Moduliflexia</taxon>
        <taxon>Candidatus Moduliflexales</taxon>
        <taxon>Candidatus Moduliflexaceae</taxon>
    </lineage>
</organism>
<feature type="transmembrane region" description="Helical" evidence="1">
    <location>
        <begin position="6"/>
        <end position="29"/>
    </location>
</feature>
<dbReference type="InterPro" id="IPR036514">
    <property type="entry name" value="SGNH_hydro_sf"/>
</dbReference>
<evidence type="ECO:0000256" key="1">
    <source>
        <dbReference type="SAM" id="Phobius"/>
    </source>
</evidence>
<evidence type="ECO:0000313" key="2">
    <source>
        <dbReference type="EMBL" id="GAK50578.1"/>
    </source>
</evidence>
<evidence type="ECO:0008006" key="4">
    <source>
        <dbReference type="Google" id="ProtNLM"/>
    </source>
</evidence>
<keyword evidence="1" id="KW-0812">Transmembrane</keyword>
<dbReference type="HOGENOM" id="CLU_789493_0_0_0"/>
<evidence type="ECO:0000313" key="3">
    <source>
        <dbReference type="Proteomes" id="UP000030700"/>
    </source>
</evidence>
<dbReference type="Proteomes" id="UP000030700">
    <property type="component" value="Unassembled WGS sequence"/>
</dbReference>
<dbReference type="STRING" id="1499966.U14_01811"/>
<reference evidence="2" key="1">
    <citation type="journal article" date="2015" name="PeerJ">
        <title>First genomic representation of candidate bacterial phylum KSB3 points to enhanced environmental sensing as a trigger of wastewater bulking.</title>
        <authorList>
            <person name="Sekiguchi Y."/>
            <person name="Ohashi A."/>
            <person name="Parks D.H."/>
            <person name="Yamauchi T."/>
            <person name="Tyson G.W."/>
            <person name="Hugenholtz P."/>
        </authorList>
    </citation>
    <scope>NUCLEOTIDE SEQUENCE [LARGE SCALE GENOMIC DNA]</scope>
</reference>
<keyword evidence="3" id="KW-1185">Reference proteome</keyword>
<accession>A0A0S6VT41</accession>
<dbReference type="Gene3D" id="3.40.50.1110">
    <property type="entry name" value="SGNH hydrolase"/>
    <property type="match status" value="1"/>
</dbReference>
<keyword evidence="1" id="KW-1133">Transmembrane helix</keyword>
<feature type="transmembrane region" description="Helical" evidence="1">
    <location>
        <begin position="41"/>
        <end position="58"/>
    </location>
</feature>
<dbReference type="SUPFAM" id="SSF52266">
    <property type="entry name" value="SGNH hydrolase"/>
    <property type="match status" value="1"/>
</dbReference>
<feature type="transmembrane region" description="Helical" evidence="1">
    <location>
        <begin position="64"/>
        <end position="85"/>
    </location>
</feature>
<proteinExistence type="predicted"/>
<name>A0A0S6VT41_9BACT</name>
<protein>
    <recommendedName>
        <fullName evidence="4">SGNH/GDSL hydrolase family protein</fullName>
    </recommendedName>
</protein>
<dbReference type="AlphaFoldDB" id="A0A0S6VT41"/>
<sequence>MQFSLSIYLAILGWGGLVVGILLNEWIVAKIWNIYDLSAQIIVWGGTVISILAGAVLIKVRHQISAHIILQSALIIGVLSIFPLIEGGLRISGYPIWSGGTPPLPFKVEPGNKLYTTDEHVGFRLLPGKFTVTLPDGYSFHMTHLPDTLRITHPLETYHFPSQKKEIWIFGCSFTYGWALNDEETYPWLLQERFENYEIVNFGVMGYGILQSYLQLQEALKSRDSKPQIVIINYASFHDERNILPRSRQKILKITNYLGPIIHPPYADIDQNGRLSYTTTPIEYHPLPLMKYSAFLNLLDDGYNRIENMCYDQRGISKAILQEFFNLAKQNQIEMIVAGIYADSKTKEMLTDCQRIGMKSVDISVDLKMPHYIMLPHDNHPSPLANQEYAKKLEQFLREQMHLVTF</sequence>
<dbReference type="EMBL" id="DF820456">
    <property type="protein sequence ID" value="GAK50578.1"/>
    <property type="molecule type" value="Genomic_DNA"/>
</dbReference>